<evidence type="ECO:0000313" key="4">
    <source>
        <dbReference type="EMBL" id="MBD3710093.1"/>
    </source>
</evidence>
<dbReference type="Proteomes" id="UP000622731">
    <property type="component" value="Unassembled WGS sequence"/>
</dbReference>
<evidence type="ECO:0000313" key="3">
    <source>
        <dbReference type="EMBL" id="MBD3704956.1"/>
    </source>
</evidence>
<dbReference type="Proteomes" id="UP000616340">
    <property type="component" value="Unassembled WGS sequence"/>
</dbReference>
<protein>
    <submittedName>
        <fullName evidence="1">Uncharacterized protein</fullName>
    </submittedName>
</protein>
<evidence type="ECO:0000313" key="1">
    <source>
        <dbReference type="EMBL" id="ASF81446.1"/>
    </source>
</evidence>
<dbReference type="RefSeq" id="WP_004197183.1">
    <property type="nucleotide sequence ID" value="NC_016980.1"/>
</dbReference>
<reference evidence="7 9" key="2">
    <citation type="submission" date="2019-11" db="EMBL/GenBank/DDBJ databases">
        <title>Molecular typing, antibiotic resistance determination and virulence profiling for 36 multidrug-resistant clinical Klebsiella pneumoniae isolates using second- and third-generation sequencing.</title>
        <authorList>
            <person name="Shelenkov A."/>
            <person name="Mikhaylova Y."/>
            <person name="Yanushevich Y."/>
            <person name="Samoilov A."/>
            <person name="Petrova L."/>
            <person name="Fomina V."/>
            <person name="Gusarov V."/>
            <person name="Zamyatin M."/>
            <person name="Shagin D."/>
        </authorList>
    </citation>
    <scope>NUCLEOTIDE SEQUENCE [LARGE SCALE GENOMIC DNA]</scope>
    <source>
        <strain evidence="7 9">CriePir226</strain>
    </source>
</reference>
<dbReference type="EMBL" id="MF150122">
    <property type="protein sequence ID" value="ASF81446.1"/>
    <property type="molecule type" value="Genomic_DNA"/>
</dbReference>
<dbReference type="EMBL" id="JACXTN010000008">
    <property type="protein sequence ID" value="MBD3710093.1"/>
    <property type="molecule type" value="Genomic_DNA"/>
</dbReference>
<sequence>MNDSTVVKEYRRAKLRAAASAIELAITAMEDLINDYDREHTKFSGCHPRQGHASTLRQMQQIHKALKRGRT</sequence>
<evidence type="ECO:0000313" key="7">
    <source>
        <dbReference type="EMBL" id="MRJ99636.1"/>
    </source>
</evidence>
<organism evidence="1">
    <name type="scientific">Klebsiella pneumoniae</name>
    <dbReference type="NCBI Taxonomy" id="573"/>
    <lineage>
        <taxon>Bacteria</taxon>
        <taxon>Pseudomonadati</taxon>
        <taxon>Pseudomonadota</taxon>
        <taxon>Gammaproteobacteria</taxon>
        <taxon>Enterobacterales</taxon>
        <taxon>Enterobacteriaceae</taxon>
        <taxon>Klebsiella/Raoultella group</taxon>
        <taxon>Klebsiella</taxon>
        <taxon>Klebsiella pneumoniae complex</taxon>
    </lineage>
</organism>
<keyword evidence="1" id="KW-0614">Plasmid</keyword>
<evidence type="ECO:0000313" key="6">
    <source>
        <dbReference type="EMBL" id="MBD3744493.1"/>
    </source>
</evidence>
<dbReference type="Proteomes" id="UP000652007">
    <property type="component" value="Unassembled WGS sequence"/>
</dbReference>
<dbReference type="Proteomes" id="UP000631473">
    <property type="component" value="Unassembled WGS sequence"/>
</dbReference>
<reference evidence="2" key="4">
    <citation type="submission" date="2020-07" db="EMBL/GenBank/DDBJ databases">
        <title>Clinical and genomic characterization of carbapenemase-producing Enterobacterales causing secondary infections during the COVID-19 crisis at a New York City hospital.</title>
        <authorList>
            <person name="Gomez-Simmonds A."/>
            <person name="Annavajhala M.K."/>
            <person name="Uhlemann A.-C."/>
        </authorList>
    </citation>
    <scope>NUCLEOTIDE SEQUENCE</scope>
    <source>
        <strain evidence="6">KP1828</strain>
        <strain evidence="5">NK1594</strain>
        <strain evidence="3">NK1596</strain>
        <strain evidence="2">NK1597</strain>
        <strain evidence="4">NK1677</strain>
    </source>
</reference>
<dbReference type="AlphaFoldDB" id="A0A0E1H4Q4"/>
<dbReference type="EMBL" id="JAAKYD010000042">
    <property type="protein sequence ID" value="NGN75882.1"/>
    <property type="molecule type" value="Genomic_DNA"/>
</dbReference>
<dbReference type="Proteomes" id="UP000441029">
    <property type="component" value="Unassembled WGS sequence"/>
</dbReference>
<evidence type="ECO:0000313" key="10">
    <source>
        <dbReference type="Proteomes" id="UP000479475"/>
    </source>
</evidence>
<dbReference type="EMBL" id="JACXTH010000004">
    <property type="protein sequence ID" value="MBD3704956.1"/>
    <property type="molecule type" value="Genomic_DNA"/>
</dbReference>
<dbReference type="Proteomes" id="UP000623974">
    <property type="component" value="Unassembled WGS sequence"/>
</dbReference>
<dbReference type="Proteomes" id="UP000479475">
    <property type="component" value="Unassembled WGS sequence"/>
</dbReference>
<accession>A0A0E1H4Q4</accession>
<dbReference type="EMBL" id="JACXSX010000007">
    <property type="protein sequence ID" value="MBD3744493.1"/>
    <property type="molecule type" value="Genomic_DNA"/>
</dbReference>
<dbReference type="EMBL" id="JACXTI010000005">
    <property type="protein sequence ID" value="MBD3701545.1"/>
    <property type="molecule type" value="Genomic_DNA"/>
</dbReference>
<geneLocation type="plasmid" evidence="1">
    <name>pKP64477b</name>
</geneLocation>
<dbReference type="KEGG" id="kpx:PMK1_ndm00041"/>
<proteinExistence type="predicted"/>
<evidence type="ECO:0000313" key="2">
    <source>
        <dbReference type="EMBL" id="MBD3701545.1"/>
    </source>
</evidence>
<dbReference type="EMBL" id="JACXTF010000004">
    <property type="protein sequence ID" value="MBD3720615.1"/>
    <property type="molecule type" value="Genomic_DNA"/>
</dbReference>
<gene>
    <name evidence="8" type="ORF">G4V31_27795</name>
    <name evidence="7" type="ORF">GJJ01_27365</name>
    <name evidence="6" type="ORF">IE980_30010</name>
    <name evidence="5" type="ORF">IE988_30755</name>
    <name evidence="3" type="ORF">IE990_28290</name>
    <name evidence="2" type="ORF">IE991_29390</name>
    <name evidence="4" type="ORF">IE996_32050</name>
    <name evidence="1" type="ORF">KP64477b_00118</name>
</gene>
<reference evidence="8 10" key="3">
    <citation type="submission" date="2020-02" db="EMBL/GenBank/DDBJ databases">
        <title>Klebsiella pneumoniae genome sequencing and assembly.</title>
        <authorList>
            <person name="Starkova P.S."/>
            <person name="Sulyan O.S."/>
            <person name="Likholetova D.V."/>
            <person name="Ageevets V.A."/>
            <person name="Lazareva I.V."/>
            <person name="Sopova J.V."/>
            <person name="Sidorenko S.V."/>
        </authorList>
    </citation>
    <scope>NUCLEOTIDE SEQUENCE [LARGE SCALE GENOMIC DNA]</scope>
    <source>
        <strain evidence="8 10">2429</strain>
    </source>
</reference>
<reference evidence="1" key="1">
    <citation type="submission" date="2017-05" db="EMBL/GenBank/DDBJ databases">
        <authorList>
            <person name="Song R."/>
            <person name="Chenine A.L."/>
            <person name="Ruprecht R.M."/>
        </authorList>
    </citation>
    <scope>NUCLEOTIDE SEQUENCE</scope>
    <source>
        <strain evidence="1">A64477</strain>
        <plasmid evidence="1">pKP64477b</plasmid>
    </source>
</reference>
<evidence type="ECO:0000313" key="9">
    <source>
        <dbReference type="Proteomes" id="UP000441029"/>
    </source>
</evidence>
<dbReference type="EMBL" id="WJVL01000035">
    <property type="protein sequence ID" value="MRJ99636.1"/>
    <property type="molecule type" value="Genomic_DNA"/>
</dbReference>
<evidence type="ECO:0000313" key="5">
    <source>
        <dbReference type="EMBL" id="MBD3720615.1"/>
    </source>
</evidence>
<name>A0A0E1H4Q4_KLEPN</name>
<evidence type="ECO:0000313" key="8">
    <source>
        <dbReference type="EMBL" id="NGN75882.1"/>
    </source>
</evidence>